<dbReference type="SUPFAM" id="SSF103473">
    <property type="entry name" value="MFS general substrate transporter"/>
    <property type="match status" value="1"/>
</dbReference>
<evidence type="ECO:0000313" key="3">
    <source>
        <dbReference type="Proteomes" id="UP000555103"/>
    </source>
</evidence>
<keyword evidence="1" id="KW-0472">Membrane</keyword>
<feature type="transmembrane region" description="Helical" evidence="1">
    <location>
        <begin position="349"/>
        <end position="367"/>
    </location>
</feature>
<evidence type="ECO:0000313" key="2">
    <source>
        <dbReference type="EMBL" id="MBB4036129.1"/>
    </source>
</evidence>
<protein>
    <submittedName>
        <fullName evidence="2">Inner membrane protein</fullName>
    </submittedName>
</protein>
<dbReference type="InterPro" id="IPR036259">
    <property type="entry name" value="MFS_trans_sf"/>
</dbReference>
<accession>A0A840CN66</accession>
<dbReference type="GO" id="GO:0005886">
    <property type="term" value="C:plasma membrane"/>
    <property type="evidence" value="ECO:0007669"/>
    <property type="project" value="TreeGrafter"/>
</dbReference>
<keyword evidence="1" id="KW-0812">Transmembrane</keyword>
<dbReference type="Proteomes" id="UP000555103">
    <property type="component" value="Unassembled WGS sequence"/>
</dbReference>
<keyword evidence="1" id="KW-1133">Transmembrane helix</keyword>
<dbReference type="PANTHER" id="PTHR30092">
    <property type="entry name" value="INNER MEMBRANE PROTEIN CRED"/>
    <property type="match status" value="1"/>
</dbReference>
<reference evidence="2 3" key="1">
    <citation type="submission" date="2020-08" db="EMBL/GenBank/DDBJ databases">
        <title>Genomic Encyclopedia of Type Strains, Phase IV (KMG-IV): sequencing the most valuable type-strain genomes for metagenomic binning, comparative biology and taxonomic classification.</title>
        <authorList>
            <person name="Goeker M."/>
        </authorList>
    </citation>
    <scope>NUCLEOTIDE SEQUENCE [LARGE SCALE GENOMIC DNA]</scope>
    <source>
        <strain evidence="2 3">DSM 104969</strain>
    </source>
</reference>
<feature type="transmembrane region" description="Helical" evidence="1">
    <location>
        <begin position="12"/>
        <end position="30"/>
    </location>
</feature>
<dbReference type="RefSeq" id="WP_183307041.1">
    <property type="nucleotide sequence ID" value="NZ_JACIEP010000006.1"/>
</dbReference>
<evidence type="ECO:0000256" key="1">
    <source>
        <dbReference type="SAM" id="Phobius"/>
    </source>
</evidence>
<dbReference type="NCBIfam" id="NF008712">
    <property type="entry name" value="PRK11715.1-1"/>
    <property type="match status" value="1"/>
</dbReference>
<feature type="transmembrane region" description="Helical" evidence="1">
    <location>
        <begin position="379"/>
        <end position="396"/>
    </location>
</feature>
<dbReference type="Pfam" id="PF06123">
    <property type="entry name" value="CreD"/>
    <property type="match status" value="1"/>
</dbReference>
<comment type="caution">
    <text evidence="2">The sequence shown here is derived from an EMBL/GenBank/DDBJ whole genome shotgun (WGS) entry which is preliminary data.</text>
</comment>
<feature type="transmembrane region" description="Helical" evidence="1">
    <location>
        <begin position="324"/>
        <end position="343"/>
    </location>
</feature>
<name>A0A840CN66_9BACT</name>
<keyword evidence="3" id="KW-1185">Reference proteome</keyword>
<feature type="transmembrane region" description="Helical" evidence="1">
    <location>
        <begin position="402"/>
        <end position="421"/>
    </location>
</feature>
<dbReference type="PIRSF" id="PIRSF004548">
    <property type="entry name" value="CreD"/>
    <property type="match status" value="1"/>
</dbReference>
<dbReference type="EMBL" id="JACIEP010000006">
    <property type="protein sequence ID" value="MBB4036129.1"/>
    <property type="molecule type" value="Genomic_DNA"/>
</dbReference>
<proteinExistence type="predicted"/>
<gene>
    <name evidence="2" type="ORF">GGR21_002030</name>
</gene>
<organism evidence="2 3">
    <name type="scientific">Dysgonomonas hofstadii</name>
    <dbReference type="NCBI Taxonomy" id="637886"/>
    <lineage>
        <taxon>Bacteria</taxon>
        <taxon>Pseudomonadati</taxon>
        <taxon>Bacteroidota</taxon>
        <taxon>Bacteroidia</taxon>
        <taxon>Bacteroidales</taxon>
        <taxon>Dysgonomonadaceae</taxon>
        <taxon>Dysgonomonas</taxon>
    </lineage>
</organism>
<sequence length="452" mass="51805">MKTNFSKNTDLILVKIIVVAVIILVLLWPIHMVKSLIKERQGNKDAEQTDIGWKHGGKQLITGPVLVVPYIYTKDNISEKRLAYFLPDEYLVNGNVKPEERTRGIQKILNYQADMKINGRFSFPEVNNIGIDPATVSWGECFLMTGIPHLQNIRNKITFKVNDQSSEVINSIPQNDLLARGIMVMLPLLNPEKKDKIEYSLELTLNGTEGLYLNPVGKYTSIHLTSDWKSVEYTGDFLATEKTDTTNGIDAQWDIFDYNRDYTQSWKGKNENFEKSVVGIDLELPLNHYDKTLRAVKYAIMFIVLTFLVFFLVELVSKKRIHPVQYLLVSLALILFYTLLLAFSEHIGFTLAYIISSIATISLITAYSHSIFKEIKQTVFMGIFLIVLYLYLYIVLQLENMALLFGATGLFIALAIVMYVLRKVEWYKKDNIKEDELVEETPPAYIPENDNN</sequence>
<dbReference type="InterPro" id="IPR010364">
    <property type="entry name" value="Uncharacterised_IM_CreD"/>
</dbReference>
<feature type="transmembrane region" description="Helical" evidence="1">
    <location>
        <begin position="298"/>
        <end position="317"/>
    </location>
</feature>
<dbReference type="AlphaFoldDB" id="A0A840CN66"/>
<dbReference type="PANTHER" id="PTHR30092:SF0">
    <property type="entry name" value="INNER MEMBRANE PROTEIN CRED"/>
    <property type="match status" value="1"/>
</dbReference>